<accession>A0A8B7ZZA8</accession>
<evidence type="ECO:0000256" key="2">
    <source>
        <dbReference type="ARBA" id="ARBA00022692"/>
    </source>
</evidence>
<dbReference type="SUPFAM" id="SSF103473">
    <property type="entry name" value="MFS general substrate transporter"/>
    <property type="match status" value="1"/>
</dbReference>
<feature type="domain" description="Major facilitator superfamily (MFS) profile" evidence="6">
    <location>
        <begin position="114"/>
        <end position="243"/>
    </location>
</feature>
<dbReference type="InterPro" id="IPR036259">
    <property type="entry name" value="MFS_trans_sf"/>
</dbReference>
<feature type="transmembrane region" description="Helical" evidence="5">
    <location>
        <begin position="217"/>
        <end position="239"/>
    </location>
</feature>
<evidence type="ECO:0000256" key="5">
    <source>
        <dbReference type="SAM" id="Phobius"/>
    </source>
</evidence>
<evidence type="ECO:0000313" key="7">
    <source>
        <dbReference type="Proteomes" id="UP000694845"/>
    </source>
</evidence>
<evidence type="ECO:0000256" key="3">
    <source>
        <dbReference type="ARBA" id="ARBA00022989"/>
    </source>
</evidence>
<comment type="subcellular location">
    <subcellularLocation>
        <location evidence="1">Membrane</location>
        <topology evidence="1">Multi-pass membrane protein</topology>
    </subcellularLocation>
</comment>
<dbReference type="GO" id="GO:0016020">
    <property type="term" value="C:membrane"/>
    <property type="evidence" value="ECO:0007669"/>
    <property type="project" value="UniProtKB-SubCell"/>
</dbReference>
<reference evidence="8" key="1">
    <citation type="submission" date="2025-08" db="UniProtKB">
        <authorList>
            <consortium name="RefSeq"/>
        </authorList>
    </citation>
    <scope>IDENTIFICATION</scope>
</reference>
<dbReference type="PROSITE" id="PS50850">
    <property type="entry name" value="MFS"/>
    <property type="match status" value="1"/>
</dbReference>
<dbReference type="Proteomes" id="UP000694845">
    <property type="component" value="Unplaced"/>
</dbReference>
<protein>
    <submittedName>
        <fullName evidence="8">Solute carrier family 22 member 6-B-like</fullName>
    </submittedName>
</protein>
<keyword evidence="4 5" id="KW-0472">Membrane</keyword>
<evidence type="ECO:0000256" key="1">
    <source>
        <dbReference type="ARBA" id="ARBA00004141"/>
    </source>
</evidence>
<dbReference type="RefSeq" id="XP_022110858.1">
    <property type="nucleotide sequence ID" value="XM_022255166.1"/>
</dbReference>
<gene>
    <name evidence="8" type="primary">LOC110990272</name>
</gene>
<keyword evidence="2 5" id="KW-0812">Transmembrane</keyword>
<dbReference type="GeneID" id="110990272"/>
<feature type="transmembrane region" description="Helical" evidence="5">
    <location>
        <begin position="170"/>
        <end position="188"/>
    </location>
</feature>
<organism evidence="7 8">
    <name type="scientific">Acanthaster planci</name>
    <name type="common">Crown-of-thorns starfish</name>
    <dbReference type="NCBI Taxonomy" id="133434"/>
    <lineage>
        <taxon>Eukaryota</taxon>
        <taxon>Metazoa</taxon>
        <taxon>Echinodermata</taxon>
        <taxon>Eleutherozoa</taxon>
        <taxon>Asterozoa</taxon>
        <taxon>Asteroidea</taxon>
        <taxon>Valvatacea</taxon>
        <taxon>Valvatida</taxon>
        <taxon>Acanthasteridae</taxon>
        <taxon>Acanthaster</taxon>
    </lineage>
</organism>
<sequence>MADEKEKEAAAVAEEQGQPKEFDDILGAIGEFGRWQKILFCLVSLIGIMTAMNTLAQVFMAGEADHWCRVAPWDQANCTDTGPPDDWECLLEKRNASIPLVTNNKSDKAFEQCEMYDIGEKPFILGANSSFYETSNTIKCADADGWVYDTRQYQTTIINEKSFVSLAQSIYFAGLLVGSFVFGSLADLLGRKPTIYIATTLFLAATLGNVFSPSIVVYMVLRFFVAAGGMGAYLIAYVLGKPF</sequence>
<name>A0A8B7ZZA8_ACAPL</name>
<keyword evidence="7" id="KW-1185">Reference proteome</keyword>
<dbReference type="AlphaFoldDB" id="A0A8B7ZZA8"/>
<dbReference type="InterPro" id="IPR020846">
    <property type="entry name" value="MFS_dom"/>
</dbReference>
<evidence type="ECO:0000256" key="4">
    <source>
        <dbReference type="ARBA" id="ARBA00023136"/>
    </source>
</evidence>
<dbReference type="Pfam" id="PF00083">
    <property type="entry name" value="Sugar_tr"/>
    <property type="match status" value="1"/>
</dbReference>
<keyword evidence="3 5" id="KW-1133">Transmembrane helix</keyword>
<evidence type="ECO:0000313" key="8">
    <source>
        <dbReference type="RefSeq" id="XP_022110858.1"/>
    </source>
</evidence>
<dbReference type="Gene3D" id="1.20.1250.20">
    <property type="entry name" value="MFS general substrate transporter like domains"/>
    <property type="match status" value="1"/>
</dbReference>
<dbReference type="GO" id="GO:0022857">
    <property type="term" value="F:transmembrane transporter activity"/>
    <property type="evidence" value="ECO:0007669"/>
    <property type="project" value="InterPro"/>
</dbReference>
<dbReference type="OMA" id="THANMAL"/>
<feature type="transmembrane region" description="Helical" evidence="5">
    <location>
        <begin position="195"/>
        <end position="211"/>
    </location>
</feature>
<evidence type="ECO:0000259" key="6">
    <source>
        <dbReference type="PROSITE" id="PS50850"/>
    </source>
</evidence>
<proteinExistence type="predicted"/>
<dbReference type="PANTHER" id="PTHR24064">
    <property type="entry name" value="SOLUTE CARRIER FAMILY 22 MEMBER"/>
    <property type="match status" value="1"/>
</dbReference>
<dbReference type="OrthoDB" id="2544694at2759"/>
<dbReference type="InterPro" id="IPR005828">
    <property type="entry name" value="MFS_sugar_transport-like"/>
</dbReference>
<dbReference type="KEGG" id="aplc:110990272"/>